<accession>A0A0K1EI16</accession>
<feature type="transmembrane region" description="Helical" evidence="7">
    <location>
        <begin position="292"/>
        <end position="313"/>
    </location>
</feature>
<dbReference type="NCBIfam" id="TIGR00733">
    <property type="entry name" value="OPT family oligopeptide transporter"/>
    <property type="match status" value="1"/>
</dbReference>
<keyword evidence="3 7" id="KW-0812">Transmembrane</keyword>
<feature type="compositionally biased region" description="Polar residues" evidence="6">
    <location>
        <begin position="1"/>
        <end position="11"/>
    </location>
</feature>
<dbReference type="STRING" id="52.CMC5_043760"/>
<feature type="transmembrane region" description="Helical" evidence="7">
    <location>
        <begin position="467"/>
        <end position="487"/>
    </location>
</feature>
<feature type="transmembrane region" description="Helical" evidence="7">
    <location>
        <begin position="371"/>
        <end position="391"/>
    </location>
</feature>
<evidence type="ECO:0000256" key="2">
    <source>
        <dbReference type="ARBA" id="ARBA00022448"/>
    </source>
</evidence>
<keyword evidence="2" id="KW-0813">Transport</keyword>
<evidence type="ECO:0000313" key="9">
    <source>
        <dbReference type="Proteomes" id="UP000067626"/>
    </source>
</evidence>
<feature type="transmembrane region" description="Helical" evidence="7">
    <location>
        <begin position="754"/>
        <end position="771"/>
    </location>
</feature>
<evidence type="ECO:0000256" key="3">
    <source>
        <dbReference type="ARBA" id="ARBA00022692"/>
    </source>
</evidence>
<name>A0A0K1EI16_CHOCO</name>
<keyword evidence="9" id="KW-1185">Reference proteome</keyword>
<evidence type="ECO:0000256" key="4">
    <source>
        <dbReference type="ARBA" id="ARBA00022989"/>
    </source>
</evidence>
<feature type="transmembrane region" description="Helical" evidence="7">
    <location>
        <begin position="345"/>
        <end position="364"/>
    </location>
</feature>
<dbReference type="GO" id="GO:0035673">
    <property type="term" value="F:oligopeptide transmembrane transporter activity"/>
    <property type="evidence" value="ECO:0007669"/>
    <property type="project" value="InterPro"/>
</dbReference>
<organism evidence="8 9">
    <name type="scientific">Chondromyces crocatus</name>
    <dbReference type="NCBI Taxonomy" id="52"/>
    <lineage>
        <taxon>Bacteria</taxon>
        <taxon>Pseudomonadati</taxon>
        <taxon>Myxococcota</taxon>
        <taxon>Polyangia</taxon>
        <taxon>Polyangiales</taxon>
        <taxon>Polyangiaceae</taxon>
        <taxon>Chondromyces</taxon>
    </lineage>
</organism>
<comment type="subcellular location">
    <subcellularLocation>
        <location evidence="1">Membrane</location>
        <topology evidence="1">Multi-pass membrane protein</topology>
    </subcellularLocation>
</comment>
<dbReference type="InterPro" id="IPR004814">
    <property type="entry name" value="Oligopep_transpt"/>
</dbReference>
<reference evidence="8 9" key="1">
    <citation type="submission" date="2015-07" db="EMBL/GenBank/DDBJ databases">
        <title>Genome analysis of myxobacterium Chondromyces crocatus Cm c5 reveals a high potential for natural compound synthesis and the genetic basis for the loss of fruiting body formation.</title>
        <authorList>
            <person name="Zaburannyi N."/>
            <person name="Bunk B."/>
            <person name="Maier J."/>
            <person name="Overmann J."/>
            <person name="Mueller R."/>
        </authorList>
    </citation>
    <scope>NUCLEOTIDE SEQUENCE [LARGE SCALE GENOMIC DNA]</scope>
    <source>
        <strain evidence="8 9">Cm c5</strain>
    </source>
</reference>
<protein>
    <submittedName>
        <fullName evidence="8">Peptide transporter</fullName>
    </submittedName>
</protein>
<evidence type="ECO:0000313" key="8">
    <source>
        <dbReference type="EMBL" id="AKT40223.1"/>
    </source>
</evidence>
<feature type="region of interest" description="Disordered" evidence="6">
    <location>
        <begin position="779"/>
        <end position="798"/>
    </location>
</feature>
<feature type="transmembrane region" description="Helical" evidence="7">
    <location>
        <begin position="72"/>
        <end position="89"/>
    </location>
</feature>
<feature type="transmembrane region" description="Helical" evidence="7">
    <location>
        <begin position="133"/>
        <end position="151"/>
    </location>
</feature>
<dbReference type="OrthoDB" id="9809340at2"/>
<dbReference type="RefSeq" id="WP_050432186.1">
    <property type="nucleotide sequence ID" value="NZ_CP012159.1"/>
</dbReference>
<feature type="transmembrane region" description="Helical" evidence="7">
    <location>
        <begin position="252"/>
        <end position="280"/>
    </location>
</feature>
<dbReference type="AlphaFoldDB" id="A0A0K1EI16"/>
<dbReference type="PANTHER" id="PTHR31645:SF0">
    <property type="entry name" value="OLIGOPEPTIDE TRANSPORTER YGL114W-RELATED"/>
    <property type="match status" value="1"/>
</dbReference>
<dbReference type="InterPro" id="IPR004813">
    <property type="entry name" value="OPT"/>
</dbReference>
<feature type="transmembrane region" description="Helical" evidence="7">
    <location>
        <begin position="671"/>
        <end position="691"/>
    </location>
</feature>
<gene>
    <name evidence="8" type="ORF">CMC5_043760</name>
</gene>
<feature type="transmembrane region" description="Helical" evidence="7">
    <location>
        <begin position="644"/>
        <end position="665"/>
    </location>
</feature>
<dbReference type="EMBL" id="CP012159">
    <property type="protein sequence ID" value="AKT40223.1"/>
    <property type="molecule type" value="Genomic_DNA"/>
</dbReference>
<feature type="compositionally biased region" description="Low complexity" evidence="6">
    <location>
        <begin position="788"/>
        <end position="798"/>
    </location>
</feature>
<dbReference type="GO" id="GO:0016020">
    <property type="term" value="C:membrane"/>
    <property type="evidence" value="ECO:0007669"/>
    <property type="project" value="UniProtKB-SubCell"/>
</dbReference>
<evidence type="ECO:0000256" key="5">
    <source>
        <dbReference type="ARBA" id="ARBA00023136"/>
    </source>
</evidence>
<evidence type="ECO:0000256" key="1">
    <source>
        <dbReference type="ARBA" id="ARBA00004141"/>
    </source>
</evidence>
<evidence type="ECO:0000256" key="7">
    <source>
        <dbReference type="SAM" id="Phobius"/>
    </source>
</evidence>
<evidence type="ECO:0000256" key="6">
    <source>
        <dbReference type="SAM" id="MobiDB-lite"/>
    </source>
</evidence>
<dbReference type="Proteomes" id="UP000067626">
    <property type="component" value="Chromosome"/>
</dbReference>
<proteinExistence type="predicted"/>
<sequence>MSSAAPESTSAEVLDRAPVSEAPPSHAEHEPYIPASQSPRELTLRAIVLGAVLGVIFAASSVYLALKVGLTVSASIPIAVLSITIFRAFGRATILENNIVQTTGSAGESLAAGIAFTMPAFLLMGYAMEGMKVVAIALLGGLLGVLMMIPLRHGLIVEEHKNLTYPEGTACADVLIVGETGGTNAKTVLGGFGLGFVYKLLGDPAKLFQMNPDYRFSSFRGASFGGELTPEMLGVGYIIGPRTASTMMAGGVLAYLILIPLIAFFGEGLGTPIFPATTLIREMTPNEIRSRYVLYIGAGAVATGGFVSLGRAMPTILKAFKSGIRNFRVGGKASTASVPRTAQDLPFSVVIYGSLGLLGLIWLAPMLDIQLVPAILIMLFGFFFVTVSSRITGEIGSSSNPISGMTVATLLITCLLFLAMGWVGVEHRAAALTTAAIVCVAASNGGTTSQDLKTGFLVGATPRRQQIALLVGVVTSALFIGWTLLFLNKAYTTVVAENYEAPLPPAAITAEMMTAPDGQSYRVGYMADSGGAVPQGKYLVDEGGKIAFVVDPGIGGRAPHVPEKLDAPRPVPVGAVAKGTQLGPDRQEYRVIEVESGGSLEKGRYLVSGEEAVYKLRDVQKLDAPKASLFALIIDGILTRKLPWSLVLIGVMLAVMMELCGVASLPFAVGVYLPLSTSVPIFVGGLVRWLVDRQRRAGKEASAEEEFSPGTLLSSGYIAGGAIAGLVAATVAGFGMERQFDLGSRLGDITSSNLSGIIAFGLIVVALYMVGTKAQDAVGGGGGGAPGGTSPEGAAATK</sequence>
<dbReference type="InterPro" id="IPR045035">
    <property type="entry name" value="YSL-like"/>
</dbReference>
<dbReference type="Pfam" id="PF03169">
    <property type="entry name" value="OPT"/>
    <property type="match status" value="2"/>
</dbReference>
<feature type="transmembrane region" description="Helical" evidence="7">
    <location>
        <begin position="403"/>
        <end position="422"/>
    </location>
</feature>
<feature type="transmembrane region" description="Helical" evidence="7">
    <location>
        <begin position="46"/>
        <end position="66"/>
    </location>
</feature>
<feature type="transmembrane region" description="Helical" evidence="7">
    <location>
        <begin position="712"/>
        <end position="734"/>
    </location>
</feature>
<feature type="region of interest" description="Disordered" evidence="6">
    <location>
        <begin position="1"/>
        <end position="34"/>
    </location>
</feature>
<keyword evidence="4 7" id="KW-1133">Transmembrane helix</keyword>
<keyword evidence="5 7" id="KW-0472">Membrane</keyword>
<dbReference type="KEGG" id="ccro:CMC5_043760"/>
<feature type="transmembrane region" description="Helical" evidence="7">
    <location>
        <begin position="110"/>
        <end position="127"/>
    </location>
</feature>
<dbReference type="PANTHER" id="PTHR31645">
    <property type="entry name" value="OLIGOPEPTIDE TRANSPORTER YGL114W-RELATED"/>
    <property type="match status" value="1"/>
</dbReference>